<feature type="region of interest" description="Disordered" evidence="3">
    <location>
        <begin position="505"/>
        <end position="552"/>
    </location>
</feature>
<accession>A0A7S3MBM2</accession>
<evidence type="ECO:0000256" key="3">
    <source>
        <dbReference type="SAM" id="MobiDB-lite"/>
    </source>
</evidence>
<evidence type="ECO:0000256" key="1">
    <source>
        <dbReference type="ARBA" id="ARBA00022737"/>
    </source>
</evidence>
<gene>
    <name evidence="4" type="ORF">SELO1098_LOCUS23706</name>
</gene>
<organism evidence="4">
    <name type="scientific">Spumella elongata</name>
    <dbReference type="NCBI Taxonomy" id="89044"/>
    <lineage>
        <taxon>Eukaryota</taxon>
        <taxon>Sar</taxon>
        <taxon>Stramenopiles</taxon>
        <taxon>Ochrophyta</taxon>
        <taxon>Chrysophyceae</taxon>
        <taxon>Chromulinales</taxon>
        <taxon>Chromulinaceae</taxon>
        <taxon>Spumella</taxon>
    </lineage>
</organism>
<dbReference type="AlphaFoldDB" id="A0A7S3MBM2"/>
<evidence type="ECO:0000313" key="4">
    <source>
        <dbReference type="EMBL" id="CAE0294854.1"/>
    </source>
</evidence>
<name>A0A7S3MBM2_9STRA</name>
<reference evidence="4" key="1">
    <citation type="submission" date="2021-01" db="EMBL/GenBank/DDBJ databases">
        <authorList>
            <person name="Corre E."/>
            <person name="Pelletier E."/>
            <person name="Niang G."/>
            <person name="Scheremetjew M."/>
            <person name="Finn R."/>
            <person name="Kale V."/>
            <person name="Holt S."/>
            <person name="Cochrane G."/>
            <person name="Meng A."/>
            <person name="Brown T."/>
            <person name="Cohen L."/>
        </authorList>
    </citation>
    <scope>NUCLEOTIDE SEQUENCE</scope>
    <source>
        <strain evidence="4">CCAP 955/1</strain>
    </source>
</reference>
<sequence length="552" mass="60676">MARKISQETFDDVVRENIEEFDLDDKAALEDAINQFKKQDVDLSSVDLSGGVGRQDILDAIKTLEESSKGVVEDAKVLSAISGVKVLCDKDHEYSSRNRMFVMNHGGLNALHILFDPKNSEVVLLATMNFMEDLSKNNVEIRDFFEPGGSERLNNVLKKFMVEPNVNHAILQSALTLARTVAKSEQNKNQLMVCGAGVSLSTIVISNAAQYQEWAPVLTDACLLMRGLCVHDDIRKDMSCAYENGRFFLKQNGMVAALMAMSDYFRAYPALASAALSAARNMIATEEAVQVMSQHGAIELIRDVLSYPDATVGLVRSAVGLMRNVCADDVRKDRLVGDGSLDLLINVMSQEQYAKDGGLMEHAVACLAQISLRSPSNAQRIVSAGAALDILARTMRRYADRSGLQRQGCLTVRNIAARGPELRPVLLDAGFEDLLRAAGRIMDVVDEAYGALRDLGCEVHYVKVGADGRVEPVYEQFGAAAKLQFNPIYDEDDYITTRVQEEARAPLPLPPVVDRPPVQSNETASNSANYSHDHQHSHGHEHDHTHSDACCH</sequence>
<dbReference type="PANTHER" id="PTHR22895">
    <property type="entry name" value="ARMADILLO REPEAT-CONTAINING PROTEIN 6"/>
    <property type="match status" value="1"/>
</dbReference>
<dbReference type="EMBL" id="HBIC01046538">
    <property type="protein sequence ID" value="CAE0294854.1"/>
    <property type="molecule type" value="Transcribed_RNA"/>
</dbReference>
<keyword evidence="1" id="KW-0677">Repeat</keyword>
<feature type="repeat" description="ARM" evidence="2">
    <location>
        <begin position="296"/>
        <end position="340"/>
    </location>
</feature>
<dbReference type="PANTHER" id="PTHR22895:SF0">
    <property type="entry name" value="ARMADILLO REPEAT-CONTAINING PROTEIN 6"/>
    <property type="match status" value="1"/>
</dbReference>
<proteinExistence type="predicted"/>
<protein>
    <submittedName>
        <fullName evidence="4">Uncharacterized protein</fullName>
    </submittedName>
</protein>
<dbReference type="InterPro" id="IPR011989">
    <property type="entry name" value="ARM-like"/>
</dbReference>
<dbReference type="InterPro" id="IPR000225">
    <property type="entry name" value="Armadillo"/>
</dbReference>
<dbReference type="PROSITE" id="PS50176">
    <property type="entry name" value="ARM_REPEAT"/>
    <property type="match status" value="1"/>
</dbReference>
<dbReference type="SMART" id="SM00185">
    <property type="entry name" value="ARM"/>
    <property type="match status" value="3"/>
</dbReference>
<feature type="compositionally biased region" description="Polar residues" evidence="3">
    <location>
        <begin position="518"/>
        <end position="530"/>
    </location>
</feature>
<feature type="compositionally biased region" description="Basic and acidic residues" evidence="3">
    <location>
        <begin position="531"/>
        <end position="552"/>
    </location>
</feature>
<evidence type="ECO:0000256" key="2">
    <source>
        <dbReference type="PROSITE-ProRule" id="PRU00259"/>
    </source>
</evidence>
<dbReference type="Gene3D" id="1.25.10.10">
    <property type="entry name" value="Leucine-rich Repeat Variant"/>
    <property type="match status" value="2"/>
</dbReference>
<dbReference type="InterPro" id="IPR016024">
    <property type="entry name" value="ARM-type_fold"/>
</dbReference>
<dbReference type="SUPFAM" id="SSF48371">
    <property type="entry name" value="ARM repeat"/>
    <property type="match status" value="1"/>
</dbReference>